<evidence type="ECO:0000259" key="8">
    <source>
        <dbReference type="Pfam" id="PF20684"/>
    </source>
</evidence>
<comment type="similarity">
    <text evidence="5">Belongs to the SAT4 family.</text>
</comment>
<dbReference type="GO" id="GO:0016020">
    <property type="term" value="C:membrane"/>
    <property type="evidence" value="ECO:0007669"/>
    <property type="project" value="UniProtKB-SubCell"/>
</dbReference>
<feature type="transmembrane region" description="Helical" evidence="7">
    <location>
        <begin position="85"/>
        <end position="109"/>
    </location>
</feature>
<evidence type="ECO:0000256" key="5">
    <source>
        <dbReference type="ARBA" id="ARBA00038359"/>
    </source>
</evidence>
<feature type="compositionally biased region" description="Polar residues" evidence="6">
    <location>
        <begin position="293"/>
        <end position="309"/>
    </location>
</feature>
<feature type="transmembrane region" description="Helical" evidence="7">
    <location>
        <begin position="167"/>
        <end position="187"/>
    </location>
</feature>
<dbReference type="EMBL" id="CM003101">
    <property type="protein sequence ID" value="KUI68647.1"/>
    <property type="molecule type" value="Genomic_DNA"/>
</dbReference>
<evidence type="ECO:0000256" key="4">
    <source>
        <dbReference type="ARBA" id="ARBA00023136"/>
    </source>
</evidence>
<feature type="transmembrane region" description="Helical" evidence="7">
    <location>
        <begin position="231"/>
        <end position="255"/>
    </location>
</feature>
<keyword evidence="10" id="KW-1185">Reference proteome</keyword>
<feature type="transmembrane region" description="Helical" evidence="7">
    <location>
        <begin position="121"/>
        <end position="141"/>
    </location>
</feature>
<evidence type="ECO:0000313" key="10">
    <source>
        <dbReference type="Proteomes" id="UP000078559"/>
    </source>
</evidence>
<organism evidence="9 10">
    <name type="scientific">Cytospora mali</name>
    <name type="common">Apple Valsa canker fungus</name>
    <name type="synonym">Valsa mali</name>
    <dbReference type="NCBI Taxonomy" id="578113"/>
    <lineage>
        <taxon>Eukaryota</taxon>
        <taxon>Fungi</taxon>
        <taxon>Dikarya</taxon>
        <taxon>Ascomycota</taxon>
        <taxon>Pezizomycotina</taxon>
        <taxon>Sordariomycetes</taxon>
        <taxon>Sordariomycetidae</taxon>
        <taxon>Diaporthales</taxon>
        <taxon>Cytosporaceae</taxon>
        <taxon>Cytospora</taxon>
    </lineage>
</organism>
<feature type="region of interest" description="Disordered" evidence="6">
    <location>
        <begin position="281"/>
        <end position="348"/>
    </location>
</feature>
<dbReference type="PANTHER" id="PTHR33048">
    <property type="entry name" value="PTH11-LIKE INTEGRAL MEMBRANE PROTEIN (AFU_ORTHOLOGUE AFUA_5G11245)"/>
    <property type="match status" value="1"/>
</dbReference>
<keyword evidence="2 7" id="KW-0812">Transmembrane</keyword>
<evidence type="ECO:0000256" key="7">
    <source>
        <dbReference type="SAM" id="Phobius"/>
    </source>
</evidence>
<name>A0A194VXB5_CYTMA</name>
<dbReference type="InterPro" id="IPR052337">
    <property type="entry name" value="SAT4-like"/>
</dbReference>
<feature type="transmembrane region" description="Helical" evidence="7">
    <location>
        <begin position="199"/>
        <end position="219"/>
    </location>
</feature>
<proteinExistence type="inferred from homology"/>
<evidence type="ECO:0000256" key="6">
    <source>
        <dbReference type="SAM" id="MobiDB-lite"/>
    </source>
</evidence>
<keyword evidence="4 7" id="KW-0472">Membrane</keyword>
<dbReference type="PANTHER" id="PTHR33048:SF134">
    <property type="entry name" value="INTEGRAL MEMBRANE PROTEIN"/>
    <property type="match status" value="1"/>
</dbReference>
<feature type="transmembrane region" description="Helical" evidence="7">
    <location>
        <begin position="13"/>
        <end position="32"/>
    </location>
</feature>
<comment type="subcellular location">
    <subcellularLocation>
        <location evidence="1">Membrane</location>
        <topology evidence="1">Multi-pass membrane protein</topology>
    </subcellularLocation>
</comment>
<gene>
    <name evidence="9" type="ORF">VM1G_03800</name>
</gene>
<feature type="transmembrane region" description="Helical" evidence="7">
    <location>
        <begin position="44"/>
        <end position="65"/>
    </location>
</feature>
<evidence type="ECO:0000256" key="3">
    <source>
        <dbReference type="ARBA" id="ARBA00022989"/>
    </source>
</evidence>
<reference evidence="9" key="1">
    <citation type="submission" date="2014-12" db="EMBL/GenBank/DDBJ databases">
        <title>Genome Sequence of Valsa Canker Pathogens Uncovers a Specific Adaption of Colonization on Woody Bark.</title>
        <authorList>
            <person name="Yin Z."/>
            <person name="Liu H."/>
            <person name="Gao X."/>
            <person name="Li Z."/>
            <person name="Song N."/>
            <person name="Ke X."/>
            <person name="Dai Q."/>
            <person name="Wu Y."/>
            <person name="Sun Y."/>
            <person name="Xu J.-R."/>
            <person name="Kang Z.K."/>
            <person name="Wang L."/>
            <person name="Huang L."/>
        </authorList>
    </citation>
    <scope>NUCLEOTIDE SEQUENCE [LARGE SCALE GENOMIC DNA]</scope>
    <source>
        <strain evidence="9">03-8</strain>
    </source>
</reference>
<dbReference type="AlphaFoldDB" id="A0A194VXB5"/>
<evidence type="ECO:0000256" key="1">
    <source>
        <dbReference type="ARBA" id="ARBA00004141"/>
    </source>
</evidence>
<feature type="domain" description="Rhodopsin" evidence="8">
    <location>
        <begin position="27"/>
        <end position="263"/>
    </location>
</feature>
<sequence length="397" mass="44146">MGAGARGIALLKWMIVCTAICAVMLFLRLLSARVQKRNAYADDWMVLVAFASVVALDGVGIWAIYNGLGKHTIELNLYEVGIMQKLIVAANVCWLVGTVFNKLSVLWLYRRIFKTPTFLKWSIGVFIVVVAFGVAFIVVFMTQCHPVSYIWNPVPGGGCRNLTYQEYASVSVNMAIDLAIFILPLPVLWRLQMTTRNKFYVTVMLSFGLITIAVMAWRIQATYVSEHNPDFVYSLATIGLISGLELWLGIIVACMPTIPPVLQTYVRPAFQRLTSYYYSRRRSSNKEGRGSSHKPTSSDEFQLKSSSRDTGGGGPRVGASSLSTEVSSLSRGQPMERPGTFGRVLRGKRDDNSYARIEDPQMGPSFAHVQNKVVGTPGIHVQRKLDQQEESTHDMAL</sequence>
<evidence type="ECO:0000256" key="2">
    <source>
        <dbReference type="ARBA" id="ARBA00022692"/>
    </source>
</evidence>
<feature type="compositionally biased region" description="Low complexity" evidence="6">
    <location>
        <begin position="320"/>
        <end position="330"/>
    </location>
</feature>
<dbReference type="Proteomes" id="UP000078559">
    <property type="component" value="Chromosome 4"/>
</dbReference>
<evidence type="ECO:0000313" key="9">
    <source>
        <dbReference type="EMBL" id="KUI68647.1"/>
    </source>
</evidence>
<accession>A0A194VXB5</accession>
<dbReference type="SMR" id="A0A194VXB5"/>
<dbReference type="InterPro" id="IPR049326">
    <property type="entry name" value="Rhodopsin_dom_fungi"/>
</dbReference>
<dbReference type="Pfam" id="PF20684">
    <property type="entry name" value="Fung_rhodopsin"/>
    <property type="match status" value="1"/>
</dbReference>
<protein>
    <recommendedName>
        <fullName evidence="8">Rhodopsin domain-containing protein</fullName>
    </recommendedName>
</protein>
<keyword evidence="3 7" id="KW-1133">Transmembrane helix</keyword>
<dbReference type="OrthoDB" id="10017208at2759"/>